<feature type="region of interest" description="Disordered" evidence="1">
    <location>
        <begin position="119"/>
        <end position="138"/>
    </location>
</feature>
<sequence length="220" mass="23029">MTSESPRTVDRFEDRLLRRLHDELPTHPAPRHAPRGRRRLLAGASALAAGGVAALVSVLTASTATPAHALHSLPDGGFVVVLDSTAEPALAAAERDLRGNGARIELVAKTPDCLNVLRPPDPSLQPPHPLPPDGPPPPGMFPWLDAFEAVPGTGDDRRNPATGARLQAHEWAFIVRPASIPAGQVLWVAVHGPGSATSGLVMVAGFAAEGAEPPRFCNNS</sequence>
<evidence type="ECO:0000256" key="1">
    <source>
        <dbReference type="SAM" id="MobiDB-lite"/>
    </source>
</evidence>
<accession>A0ABT6WBA0</accession>
<keyword evidence="2" id="KW-0812">Transmembrane</keyword>
<dbReference type="EMBL" id="JASCTH010000001">
    <property type="protein sequence ID" value="MDI6097003.1"/>
    <property type="molecule type" value="Genomic_DNA"/>
</dbReference>
<dbReference type="Proteomes" id="UP001241758">
    <property type="component" value="Unassembled WGS sequence"/>
</dbReference>
<organism evidence="3 4">
    <name type="scientific">Actinoplanes sandaracinus</name>
    <dbReference type="NCBI Taxonomy" id="3045177"/>
    <lineage>
        <taxon>Bacteria</taxon>
        <taxon>Bacillati</taxon>
        <taxon>Actinomycetota</taxon>
        <taxon>Actinomycetes</taxon>
        <taxon>Micromonosporales</taxon>
        <taxon>Micromonosporaceae</taxon>
        <taxon>Actinoplanes</taxon>
    </lineage>
</organism>
<comment type="caution">
    <text evidence="3">The sequence shown here is derived from an EMBL/GenBank/DDBJ whole genome shotgun (WGS) entry which is preliminary data.</text>
</comment>
<dbReference type="RefSeq" id="WP_282756138.1">
    <property type="nucleotide sequence ID" value="NZ_JASCTH010000001.1"/>
</dbReference>
<keyword evidence="4" id="KW-1185">Reference proteome</keyword>
<dbReference type="PROSITE" id="PS51318">
    <property type="entry name" value="TAT"/>
    <property type="match status" value="1"/>
</dbReference>
<evidence type="ECO:0000313" key="3">
    <source>
        <dbReference type="EMBL" id="MDI6097003.1"/>
    </source>
</evidence>
<name>A0ABT6WBA0_9ACTN</name>
<dbReference type="InterPro" id="IPR006311">
    <property type="entry name" value="TAT_signal"/>
</dbReference>
<reference evidence="3 4" key="1">
    <citation type="submission" date="2023-05" db="EMBL/GenBank/DDBJ databases">
        <title>Actinoplanes sp. NEAU-A12 genome sequencing.</title>
        <authorList>
            <person name="Wang Z.-S."/>
        </authorList>
    </citation>
    <scope>NUCLEOTIDE SEQUENCE [LARGE SCALE GENOMIC DNA]</scope>
    <source>
        <strain evidence="3 4">NEAU-A12</strain>
    </source>
</reference>
<gene>
    <name evidence="3" type="ORF">QLQ12_00080</name>
</gene>
<keyword evidence="2" id="KW-0472">Membrane</keyword>
<evidence type="ECO:0000256" key="2">
    <source>
        <dbReference type="SAM" id="Phobius"/>
    </source>
</evidence>
<evidence type="ECO:0000313" key="4">
    <source>
        <dbReference type="Proteomes" id="UP001241758"/>
    </source>
</evidence>
<keyword evidence="2" id="KW-1133">Transmembrane helix</keyword>
<proteinExistence type="predicted"/>
<feature type="transmembrane region" description="Helical" evidence="2">
    <location>
        <begin position="40"/>
        <end position="61"/>
    </location>
</feature>
<protein>
    <submittedName>
        <fullName evidence="3">Uncharacterized protein</fullName>
    </submittedName>
</protein>